<dbReference type="AlphaFoldDB" id="A0A0C3Q5D8"/>
<dbReference type="STRING" id="1051891.A0A0C3Q5D8"/>
<keyword evidence="2" id="KW-1185">Reference proteome</keyword>
<gene>
    <name evidence="1" type="ORF">M407DRAFT_83596</name>
</gene>
<organism evidence="1 2">
    <name type="scientific">Tulasnella calospora MUT 4182</name>
    <dbReference type="NCBI Taxonomy" id="1051891"/>
    <lineage>
        <taxon>Eukaryota</taxon>
        <taxon>Fungi</taxon>
        <taxon>Dikarya</taxon>
        <taxon>Basidiomycota</taxon>
        <taxon>Agaricomycotina</taxon>
        <taxon>Agaricomycetes</taxon>
        <taxon>Cantharellales</taxon>
        <taxon>Tulasnellaceae</taxon>
        <taxon>Tulasnella</taxon>
    </lineage>
</organism>
<proteinExistence type="predicted"/>
<reference evidence="2" key="2">
    <citation type="submission" date="2015-01" db="EMBL/GenBank/DDBJ databases">
        <title>Evolutionary Origins and Diversification of the Mycorrhizal Mutualists.</title>
        <authorList>
            <consortium name="DOE Joint Genome Institute"/>
            <consortium name="Mycorrhizal Genomics Consortium"/>
            <person name="Kohler A."/>
            <person name="Kuo A."/>
            <person name="Nagy L.G."/>
            <person name="Floudas D."/>
            <person name="Copeland A."/>
            <person name="Barry K.W."/>
            <person name="Cichocki N."/>
            <person name="Veneault-Fourrey C."/>
            <person name="LaButti K."/>
            <person name="Lindquist E.A."/>
            <person name="Lipzen A."/>
            <person name="Lundell T."/>
            <person name="Morin E."/>
            <person name="Murat C."/>
            <person name="Riley R."/>
            <person name="Ohm R."/>
            <person name="Sun H."/>
            <person name="Tunlid A."/>
            <person name="Henrissat B."/>
            <person name="Grigoriev I.V."/>
            <person name="Hibbett D.S."/>
            <person name="Martin F."/>
        </authorList>
    </citation>
    <scope>NUCLEOTIDE SEQUENCE [LARGE SCALE GENOMIC DNA]</scope>
    <source>
        <strain evidence="2">MUT 4182</strain>
    </source>
</reference>
<evidence type="ECO:0000313" key="2">
    <source>
        <dbReference type="Proteomes" id="UP000054248"/>
    </source>
</evidence>
<dbReference type="Proteomes" id="UP000054248">
    <property type="component" value="Unassembled WGS sequence"/>
</dbReference>
<accession>A0A0C3Q5D8</accession>
<dbReference type="OrthoDB" id="2343366at2759"/>
<feature type="non-terminal residue" evidence="1">
    <location>
        <position position="1"/>
    </location>
</feature>
<dbReference type="EMBL" id="KN823262">
    <property type="protein sequence ID" value="KIO18766.1"/>
    <property type="molecule type" value="Genomic_DNA"/>
</dbReference>
<evidence type="ECO:0000313" key="1">
    <source>
        <dbReference type="EMBL" id="KIO18766.1"/>
    </source>
</evidence>
<protein>
    <submittedName>
        <fullName evidence="1">Uncharacterized protein</fullName>
    </submittedName>
</protein>
<reference evidence="1 2" key="1">
    <citation type="submission" date="2014-04" db="EMBL/GenBank/DDBJ databases">
        <authorList>
            <consortium name="DOE Joint Genome Institute"/>
            <person name="Kuo A."/>
            <person name="Girlanda M."/>
            <person name="Perotto S."/>
            <person name="Kohler A."/>
            <person name="Nagy L.G."/>
            <person name="Floudas D."/>
            <person name="Copeland A."/>
            <person name="Barry K.W."/>
            <person name="Cichocki N."/>
            <person name="Veneault-Fourrey C."/>
            <person name="LaButti K."/>
            <person name="Lindquist E.A."/>
            <person name="Lipzen A."/>
            <person name="Lundell T."/>
            <person name="Morin E."/>
            <person name="Murat C."/>
            <person name="Sun H."/>
            <person name="Tunlid A."/>
            <person name="Henrissat B."/>
            <person name="Grigoriev I.V."/>
            <person name="Hibbett D.S."/>
            <person name="Martin F."/>
            <person name="Nordberg H.P."/>
            <person name="Cantor M.N."/>
            <person name="Hua S.X."/>
        </authorList>
    </citation>
    <scope>NUCLEOTIDE SEQUENCE [LARGE SCALE GENOMIC DNA]</scope>
    <source>
        <strain evidence="1 2">MUT 4182</strain>
    </source>
</reference>
<sequence length="73" mass="8066">FDNCLQTGPEHEAIGNAQARPSYCTLPIFHPPQPLDWNAAGNASYVSNDGHSFGCPNPNNLRQSFHVIFVLDR</sequence>
<dbReference type="HOGENOM" id="CLU_2711837_0_0_1"/>
<name>A0A0C3Q5D8_9AGAM</name>